<comment type="catalytic activity">
    <reaction evidence="1">
        <text>Release of any N-terminal amino acid, including proline, that is linked to proline, even from a dipeptide or tripeptide.</text>
        <dbReference type="EC" id="3.4.11.9"/>
    </reaction>
</comment>
<evidence type="ECO:0000256" key="9">
    <source>
        <dbReference type="ARBA" id="ARBA00023211"/>
    </source>
</evidence>
<dbReference type="Pfam" id="PF00557">
    <property type="entry name" value="Peptidase_M24"/>
    <property type="match status" value="1"/>
</dbReference>
<evidence type="ECO:0000256" key="3">
    <source>
        <dbReference type="ARBA" id="ARBA00008766"/>
    </source>
</evidence>
<name>A0A432XSB9_9GAMM</name>
<evidence type="ECO:0000256" key="11">
    <source>
        <dbReference type="ARBA" id="ARBA00075356"/>
    </source>
</evidence>
<organism evidence="15 16">
    <name type="scientific">Pseudidiomarina halophila</name>
    <dbReference type="NCBI Taxonomy" id="1449799"/>
    <lineage>
        <taxon>Bacteria</taxon>
        <taxon>Pseudomonadati</taxon>
        <taxon>Pseudomonadota</taxon>
        <taxon>Gammaproteobacteria</taxon>
        <taxon>Alteromonadales</taxon>
        <taxon>Idiomarinaceae</taxon>
        <taxon>Pseudidiomarina</taxon>
    </lineage>
</organism>
<keyword evidence="16" id="KW-1185">Reference proteome</keyword>
<evidence type="ECO:0000256" key="7">
    <source>
        <dbReference type="ARBA" id="ARBA00022801"/>
    </source>
</evidence>
<evidence type="ECO:0000256" key="5">
    <source>
        <dbReference type="ARBA" id="ARBA00022670"/>
    </source>
</evidence>
<keyword evidence="9" id="KW-0464">Manganese</keyword>
<sequence>MTVMLNNDEFAQRRARLLKRLAAQPHSTVAIIPGAQLATRSRDTEFPFRQDSDFFYLTGFNEPDAVLVLAPDSDMPVQLYCQPSDPHAEVWHGRRLGVALAVAELGVDVAHAIDDLDDHLLPLLDGVHTVMIDHGKSEWLAHVQELSDQLRQSRKKGQQAPRAYVDIAPWLHEARLLKSAAELEVMREAARITVAAHKRAMRFTAPGHYEYQVAAELHHEFAFNGASGPAYGTICGSGENACILHYTENQSQLRDGDLLLIDAGAEYQGYAADITRTFPVNGKFSDNQRQLYEIVLRAQDAAFATLKPGSNLQRAHEAAAEEITRGLVDLGILQGDAKEHMEQGSYRRFFIHGLGHWLGLDVHDVGDYQQDGSQQGKKSTAFKPGMVLTVEPGIYIPADAQDVEPKWRGIGIRIEDDVIITESGYENMTADVPKTVAEIEAWMQAS</sequence>
<comment type="similarity">
    <text evidence="3 13">Belongs to the peptidase M24B family.</text>
</comment>
<dbReference type="PANTHER" id="PTHR43226">
    <property type="entry name" value="XAA-PRO AMINOPEPTIDASE 3"/>
    <property type="match status" value="1"/>
</dbReference>
<dbReference type="FunFam" id="3.90.230.10:FF:000002">
    <property type="entry name" value="Xaa-Pro aminopeptidase 3"/>
    <property type="match status" value="1"/>
</dbReference>
<evidence type="ECO:0000256" key="1">
    <source>
        <dbReference type="ARBA" id="ARBA00001424"/>
    </source>
</evidence>
<dbReference type="InterPro" id="IPR036005">
    <property type="entry name" value="Creatinase/aminopeptidase-like"/>
</dbReference>
<evidence type="ECO:0000256" key="10">
    <source>
        <dbReference type="ARBA" id="ARBA00069363"/>
    </source>
</evidence>
<dbReference type="InterPro" id="IPR052433">
    <property type="entry name" value="X-Pro_dipept-like"/>
</dbReference>
<dbReference type="Proteomes" id="UP000287198">
    <property type="component" value="Unassembled WGS sequence"/>
</dbReference>
<evidence type="ECO:0000256" key="2">
    <source>
        <dbReference type="ARBA" id="ARBA00001936"/>
    </source>
</evidence>
<proteinExistence type="inferred from homology"/>
<keyword evidence="6 13" id="KW-0479">Metal-binding</keyword>
<dbReference type="Gene3D" id="3.90.230.10">
    <property type="entry name" value="Creatinase/methionine aminopeptidase superfamily"/>
    <property type="match status" value="1"/>
</dbReference>
<dbReference type="OrthoDB" id="9806388at2"/>
<accession>A0A432XSB9</accession>
<dbReference type="GO" id="GO:0006508">
    <property type="term" value="P:proteolysis"/>
    <property type="evidence" value="ECO:0007669"/>
    <property type="project" value="UniProtKB-KW"/>
</dbReference>
<dbReference type="InterPro" id="IPR000994">
    <property type="entry name" value="Pept_M24"/>
</dbReference>
<dbReference type="EC" id="3.4.11.9" evidence="4"/>
<dbReference type="AlphaFoldDB" id="A0A432XSB9"/>
<dbReference type="InterPro" id="IPR029149">
    <property type="entry name" value="Creatin/AminoP/Spt16_N"/>
</dbReference>
<evidence type="ECO:0000256" key="6">
    <source>
        <dbReference type="ARBA" id="ARBA00022723"/>
    </source>
</evidence>
<evidence type="ECO:0000256" key="12">
    <source>
        <dbReference type="ARBA" id="ARBA00081411"/>
    </source>
</evidence>
<keyword evidence="15" id="KW-0031">Aminopeptidase</keyword>
<reference evidence="16" key="1">
    <citation type="journal article" date="2018" name="Front. Microbiol.">
        <title>Genome-Based Analysis Reveals the Taxonomy and Diversity of the Family Idiomarinaceae.</title>
        <authorList>
            <person name="Liu Y."/>
            <person name="Lai Q."/>
            <person name="Shao Z."/>
        </authorList>
    </citation>
    <scope>NUCLEOTIDE SEQUENCE [LARGE SCALE GENOMIC DNA]</scope>
    <source>
        <strain evidence="16">BH195</strain>
    </source>
</reference>
<keyword evidence="8" id="KW-0482">Metalloprotease</keyword>
<keyword evidence="7" id="KW-0378">Hydrolase</keyword>
<dbReference type="SMART" id="SM01011">
    <property type="entry name" value="AMP_N"/>
    <property type="match status" value="1"/>
</dbReference>
<evidence type="ECO:0000256" key="4">
    <source>
        <dbReference type="ARBA" id="ARBA00012574"/>
    </source>
</evidence>
<evidence type="ECO:0000256" key="8">
    <source>
        <dbReference type="ARBA" id="ARBA00023049"/>
    </source>
</evidence>
<dbReference type="GO" id="GO:0070006">
    <property type="term" value="F:metalloaminopeptidase activity"/>
    <property type="evidence" value="ECO:0007669"/>
    <property type="project" value="InterPro"/>
</dbReference>
<evidence type="ECO:0000313" key="16">
    <source>
        <dbReference type="Proteomes" id="UP000287198"/>
    </source>
</evidence>
<dbReference type="PANTHER" id="PTHR43226:SF4">
    <property type="entry name" value="XAA-PRO AMINOPEPTIDASE 3"/>
    <property type="match status" value="1"/>
</dbReference>
<feature type="domain" description="Aminopeptidase P N-terminal" evidence="14">
    <location>
        <begin position="5"/>
        <end position="141"/>
    </location>
</feature>
<dbReference type="GO" id="GO:0030145">
    <property type="term" value="F:manganese ion binding"/>
    <property type="evidence" value="ECO:0007669"/>
    <property type="project" value="InterPro"/>
</dbReference>
<protein>
    <recommendedName>
        <fullName evidence="10">Xaa-Pro aminopeptidase</fullName>
        <ecNumber evidence="4">3.4.11.9</ecNumber>
    </recommendedName>
    <alternativeName>
        <fullName evidence="11">Aminopeptidase P II</fullName>
    </alternativeName>
    <alternativeName>
        <fullName evidence="12">X-Pro aminopeptidase</fullName>
    </alternativeName>
</protein>
<comment type="caution">
    <text evidence="15">The sequence shown here is derived from an EMBL/GenBank/DDBJ whole genome shotgun (WGS) entry which is preliminary data.</text>
</comment>
<dbReference type="EMBL" id="PIPW01000004">
    <property type="protein sequence ID" value="RUO51617.1"/>
    <property type="molecule type" value="Genomic_DNA"/>
</dbReference>
<dbReference type="Pfam" id="PF05195">
    <property type="entry name" value="AMP_N"/>
    <property type="match status" value="1"/>
</dbReference>
<dbReference type="PROSITE" id="PS00491">
    <property type="entry name" value="PROLINE_PEPTIDASE"/>
    <property type="match status" value="1"/>
</dbReference>
<dbReference type="InterPro" id="IPR007865">
    <property type="entry name" value="Aminopep_P_N"/>
</dbReference>
<evidence type="ECO:0000256" key="13">
    <source>
        <dbReference type="RuleBase" id="RU000590"/>
    </source>
</evidence>
<dbReference type="CDD" id="cd01087">
    <property type="entry name" value="Prolidase"/>
    <property type="match status" value="1"/>
</dbReference>
<evidence type="ECO:0000313" key="15">
    <source>
        <dbReference type="EMBL" id="RUO51617.1"/>
    </source>
</evidence>
<dbReference type="GO" id="GO:0005829">
    <property type="term" value="C:cytosol"/>
    <property type="evidence" value="ECO:0007669"/>
    <property type="project" value="TreeGrafter"/>
</dbReference>
<gene>
    <name evidence="15" type="ORF">CWI69_11625</name>
</gene>
<keyword evidence="5" id="KW-0645">Protease</keyword>
<dbReference type="SUPFAM" id="SSF55920">
    <property type="entry name" value="Creatinase/aminopeptidase"/>
    <property type="match status" value="1"/>
</dbReference>
<dbReference type="SUPFAM" id="SSF53092">
    <property type="entry name" value="Creatinase/prolidase N-terminal domain"/>
    <property type="match status" value="1"/>
</dbReference>
<dbReference type="InterPro" id="IPR001131">
    <property type="entry name" value="Peptidase_M24B_aminopep-P_CS"/>
</dbReference>
<dbReference type="Gene3D" id="3.40.350.10">
    <property type="entry name" value="Creatinase/prolidase N-terminal domain"/>
    <property type="match status" value="1"/>
</dbReference>
<dbReference type="NCBIfam" id="NF008131">
    <property type="entry name" value="PRK10879.1"/>
    <property type="match status" value="1"/>
</dbReference>
<evidence type="ECO:0000259" key="14">
    <source>
        <dbReference type="SMART" id="SM01011"/>
    </source>
</evidence>
<comment type="cofactor">
    <cofactor evidence="2">
        <name>Mn(2+)</name>
        <dbReference type="ChEBI" id="CHEBI:29035"/>
    </cofactor>
</comment>